<dbReference type="GO" id="GO:0005730">
    <property type="term" value="C:nucleolus"/>
    <property type="evidence" value="ECO:0007669"/>
    <property type="project" value="UniProtKB-SubCell"/>
</dbReference>
<dbReference type="FunFam" id="1.20.1160.11:FF:000002">
    <property type="entry name" value="Paired amphipathic helix protein SIN3"/>
    <property type="match status" value="1"/>
</dbReference>
<dbReference type="SMART" id="SM00761">
    <property type="entry name" value="HDAC_interact"/>
    <property type="match status" value="1"/>
</dbReference>
<feature type="region of interest" description="Disordered" evidence="19">
    <location>
        <begin position="365"/>
        <end position="400"/>
    </location>
</feature>
<dbReference type="PANTHER" id="PTHR12346:SF0">
    <property type="entry name" value="SIN3A, ISOFORM G"/>
    <property type="match status" value="1"/>
</dbReference>
<evidence type="ECO:0000256" key="11">
    <source>
        <dbReference type="ARBA" id="ARBA00023163"/>
    </source>
</evidence>
<evidence type="ECO:0000256" key="16">
    <source>
        <dbReference type="ARBA" id="ARBA00075105"/>
    </source>
</evidence>
<dbReference type="VEuPathDB" id="VectorBase:LDEU006229"/>
<sequence length="1089" mass="118983">MFSGFTSEAGTGNGTLAAALHSLPSSGHQTIATVLTPSQPSFTANSSSSSQAQPQPQSNATTVLTATPSALLAVPVTTSSHGISSSHQPIATVLTPSHPSFATNVTCPPQAQSQSNATTVLTATANPVIAKSAPSSAQSLPTTSGLRPGLNIIQETGSRASSVSQSNHAALHIAHSAATQGAMSQAQSQQQQQFQRLKVEDALSYLDQVKFKFNNQPQVYNDFLDIMKEFKSQSIDTPGVIQRVSNLFKGHPELIVGFNTFLPPGYKIEMQANDQVNVSMPSSALIIQTTSGTATLVNTSSHVGANNPLASLALHHPVQLSGVHQNSTKSGVATNSVAQHSAHQNLSASVRSGAAAIIDAHHAPQTQSGNTIHGSGAPNALSLNSAGNNGSASGNSSASGTQPVEFNHAINYVNKIKNRFQGQPEVYKQFLEILHAYQKEQKILKEGKQTENKPLTESEVYSQVAKLFKNQEDLLQEFGQFLPDANGPGPTVFSVSHGGAVGSGLHGSGVHSSLSTAISAVDSLTAAHRAANNDHGAIVKKPLVRTGSGSIGSGLSQSSLHQQGIAQKRNAAGLQQSPSLQSQSKHPKMTSLRDVSLAEAGKYGSLNEFAFFDKVRKALRVQEVYDNFLRCLLLYNHEVVSRSELILLVTPFLGKFPELLKWFKEFLGCREGGSGTPNSYSNAPSNLLNNMEGLPQRVVGIRERERDRMNSEVGMEIDYASCKRYGASYRALPKNYMQPKCSGRTPLCKEVLNDTWVSFPSWSEDSTFVTSRKTQYEEYIYRCEDERFELDVVIETNLATIRVLEAVQKKLTKMTYDERNKHRLDDCLGGTSAVIHQRAIRRIYGDKAVEIIEGLKKNPAVAVPLVLRRLKAKEEEWREAQKQFNKVWREQNEKYYLKSLDHQGMSFKQNDIKLLRSKSLLNEIETMYEERHEQNEENAAASGDGTTHNPHHSSGPHVTLVYNNKSMIEEACNLIIHHVKRQTSIHKEDKQKIKQLLRHFVPDLFATPRSDLSDDEIEEMEVEGNVKSREENGNSSKTKNGSCIEKKSEKSAAPVLLTNNHTNHNVKNGSQMLNNDPDDSYTLMFTNNN</sequence>
<feature type="region of interest" description="Disordered" evidence="19">
    <location>
        <begin position="322"/>
        <end position="345"/>
    </location>
</feature>
<keyword evidence="10" id="KW-0090">Biological rhythms</keyword>
<feature type="compositionally biased region" description="Low complexity" evidence="19">
    <location>
        <begin position="574"/>
        <end position="584"/>
    </location>
</feature>
<dbReference type="Pfam" id="PF08295">
    <property type="entry name" value="Sin3_corepress"/>
    <property type="match status" value="1"/>
</dbReference>
<accession>A0A443SE83</accession>
<dbReference type="GO" id="GO:0000122">
    <property type="term" value="P:negative regulation of transcription by RNA polymerase II"/>
    <property type="evidence" value="ECO:0007669"/>
    <property type="project" value="TreeGrafter"/>
</dbReference>
<evidence type="ECO:0000256" key="17">
    <source>
        <dbReference type="ARBA" id="ARBA00081271"/>
    </source>
</evidence>
<dbReference type="Pfam" id="PF02671">
    <property type="entry name" value="PAH"/>
    <property type="match status" value="3"/>
</dbReference>
<comment type="function">
    <text evidence="13">Acts as a transcriptional repressor. Corepressor for REST. Interacts with MXI1 to repress MYC responsive genes and antagonize MYC oncogenic activities. Also interacts with MXD1-MAX heterodimers to repress transcription by tethering SIN3A to DNA. Acts cooperatively with OGT to repress transcription in parallel with histone deacetylation. Involved in the control of the circadian rhythms. Required for the transcriptional repression of circadian target genes, such as PER1, mediated by the large PER complex through histone deacetylation. Cooperates with FOXK1 to regulate cell cycle progression probably by repressing cell cycle inhibitor genes expression. Required for cortical neuron differentiation and callosal axon elongation.</text>
</comment>
<dbReference type="PROSITE" id="PS51477">
    <property type="entry name" value="PAH"/>
    <property type="match status" value="3"/>
</dbReference>
<dbReference type="AlphaFoldDB" id="A0A443SE83"/>
<comment type="caution">
    <text evidence="21">The sequence shown here is derived from an EMBL/GenBank/DDBJ whole genome shotgun (WGS) entry which is preliminary data.</text>
</comment>
<keyword evidence="7" id="KW-0007">Acetylation</keyword>
<evidence type="ECO:0000256" key="6">
    <source>
        <dbReference type="ARBA" id="ARBA00022843"/>
    </source>
</evidence>
<dbReference type="SUPFAM" id="SSF47762">
    <property type="entry name" value="PAH2 domain"/>
    <property type="match status" value="3"/>
</dbReference>
<dbReference type="GO" id="GO:0003714">
    <property type="term" value="F:transcription corepressor activity"/>
    <property type="evidence" value="ECO:0007669"/>
    <property type="project" value="InterPro"/>
</dbReference>
<gene>
    <name evidence="21" type="ORF">B4U80_08816</name>
</gene>
<evidence type="ECO:0000256" key="3">
    <source>
        <dbReference type="ARBA" id="ARBA00022499"/>
    </source>
</evidence>
<dbReference type="InterPro" id="IPR003822">
    <property type="entry name" value="PAH"/>
</dbReference>
<keyword evidence="9" id="KW-0175">Coiled coil</keyword>
<dbReference type="InterPro" id="IPR039774">
    <property type="entry name" value="Sin3-like"/>
</dbReference>
<feature type="region of interest" description="Disordered" evidence="19">
    <location>
        <begin position="930"/>
        <end position="958"/>
    </location>
</feature>
<evidence type="ECO:0000256" key="10">
    <source>
        <dbReference type="ARBA" id="ARBA00023108"/>
    </source>
</evidence>
<keyword evidence="5" id="KW-0677">Repeat</keyword>
<dbReference type="FunFam" id="1.20.1160.11:FF:000004">
    <property type="entry name" value="Paired amphipathic helix protein Sin3a"/>
    <property type="match status" value="1"/>
</dbReference>
<reference evidence="21 22" key="1">
    <citation type="journal article" date="2018" name="Gigascience">
        <title>Genomes of trombidid mites reveal novel predicted allergens and laterally-transferred genes associated with secondary metabolism.</title>
        <authorList>
            <person name="Dong X."/>
            <person name="Chaisiri K."/>
            <person name="Xia D."/>
            <person name="Armstrong S.D."/>
            <person name="Fang Y."/>
            <person name="Donnelly M.J."/>
            <person name="Kadowaki T."/>
            <person name="McGarry J.W."/>
            <person name="Darby A.C."/>
            <person name="Makepeace B.L."/>
        </authorList>
    </citation>
    <scope>NUCLEOTIDE SEQUENCE [LARGE SCALE GENOMIC DNA]</scope>
    <source>
        <strain evidence="21">UoL-UT</strain>
    </source>
</reference>
<keyword evidence="3" id="KW-1017">Isopeptide bond</keyword>
<proteinExistence type="predicted"/>
<name>A0A443SE83_9ACAR</name>
<evidence type="ECO:0000256" key="19">
    <source>
        <dbReference type="SAM" id="MobiDB-lite"/>
    </source>
</evidence>
<dbReference type="STRING" id="299467.A0A443SE83"/>
<feature type="domain" description="Histone deacetylase interacting" evidence="20">
    <location>
        <begin position="721"/>
        <end position="821"/>
    </location>
</feature>
<dbReference type="FunFam" id="1.20.1160.11:FF:000001">
    <property type="entry name" value="Paired amphipathic helix protein Sin3"/>
    <property type="match status" value="1"/>
</dbReference>
<dbReference type="Gene3D" id="1.20.1160.11">
    <property type="entry name" value="Paired amphipathic helix"/>
    <property type="match status" value="3"/>
</dbReference>
<evidence type="ECO:0000256" key="15">
    <source>
        <dbReference type="ARBA" id="ARBA00068512"/>
    </source>
</evidence>
<evidence type="ECO:0000256" key="4">
    <source>
        <dbReference type="ARBA" id="ARBA00022553"/>
    </source>
</evidence>
<evidence type="ECO:0000256" key="14">
    <source>
        <dbReference type="ARBA" id="ARBA00061761"/>
    </source>
</evidence>
<evidence type="ECO:0000256" key="18">
    <source>
        <dbReference type="PROSITE-ProRule" id="PRU00810"/>
    </source>
</evidence>
<dbReference type="InterPro" id="IPR013194">
    <property type="entry name" value="HDAC_interact_dom"/>
</dbReference>
<feature type="compositionally biased region" description="Low complexity" evidence="19">
    <location>
        <begin position="379"/>
        <end position="400"/>
    </location>
</feature>
<feature type="region of interest" description="Disordered" evidence="19">
    <location>
        <begin position="1007"/>
        <end position="1089"/>
    </location>
</feature>
<dbReference type="GO" id="GO:0070822">
    <property type="term" value="C:Sin3-type complex"/>
    <property type="evidence" value="ECO:0007669"/>
    <property type="project" value="TreeGrafter"/>
</dbReference>
<feature type="non-terminal residue" evidence="21">
    <location>
        <position position="1089"/>
    </location>
</feature>
<evidence type="ECO:0000256" key="2">
    <source>
        <dbReference type="ARBA" id="ARBA00022491"/>
    </source>
</evidence>
<keyword evidence="22" id="KW-1185">Reference proteome</keyword>
<evidence type="ECO:0000313" key="21">
    <source>
        <dbReference type="EMBL" id="RWS25812.1"/>
    </source>
</evidence>
<organism evidence="21 22">
    <name type="scientific">Leptotrombidium deliense</name>
    <dbReference type="NCBI Taxonomy" id="299467"/>
    <lineage>
        <taxon>Eukaryota</taxon>
        <taxon>Metazoa</taxon>
        <taxon>Ecdysozoa</taxon>
        <taxon>Arthropoda</taxon>
        <taxon>Chelicerata</taxon>
        <taxon>Arachnida</taxon>
        <taxon>Acari</taxon>
        <taxon>Acariformes</taxon>
        <taxon>Trombidiformes</taxon>
        <taxon>Prostigmata</taxon>
        <taxon>Anystina</taxon>
        <taxon>Parasitengona</taxon>
        <taxon>Trombiculoidea</taxon>
        <taxon>Trombiculidae</taxon>
        <taxon>Leptotrombidium</taxon>
    </lineage>
</organism>
<feature type="region of interest" description="Disordered" evidence="19">
    <location>
        <begin position="566"/>
        <end position="588"/>
    </location>
</feature>
<evidence type="ECO:0000313" key="22">
    <source>
        <dbReference type="Proteomes" id="UP000288716"/>
    </source>
</evidence>
<keyword evidence="8" id="KW-0805">Transcription regulation</keyword>
<keyword evidence="6" id="KW-0832">Ubl conjugation</keyword>
<evidence type="ECO:0000256" key="7">
    <source>
        <dbReference type="ARBA" id="ARBA00022990"/>
    </source>
</evidence>
<comment type="subcellular location">
    <subcellularLocation>
        <location evidence="1">Nucleus</location>
        <location evidence="1">Nucleolus</location>
    </subcellularLocation>
</comment>
<dbReference type="Proteomes" id="UP000288716">
    <property type="component" value="Unassembled WGS sequence"/>
</dbReference>
<evidence type="ECO:0000259" key="20">
    <source>
        <dbReference type="SMART" id="SM00761"/>
    </source>
</evidence>
<keyword evidence="12 18" id="KW-0539">Nucleus</keyword>
<dbReference type="PANTHER" id="PTHR12346">
    <property type="entry name" value="SIN3B-RELATED"/>
    <property type="match status" value="1"/>
</dbReference>
<feature type="compositionally biased region" description="Acidic residues" evidence="19">
    <location>
        <begin position="1013"/>
        <end position="1022"/>
    </location>
</feature>
<dbReference type="EMBL" id="NCKV01003363">
    <property type="protein sequence ID" value="RWS25812.1"/>
    <property type="molecule type" value="Genomic_DNA"/>
</dbReference>
<keyword evidence="2" id="KW-0678">Repressor</keyword>
<dbReference type="OrthoDB" id="10265969at2759"/>
<feature type="region of interest" description="Disordered" evidence="19">
    <location>
        <begin position="38"/>
        <end position="60"/>
    </location>
</feature>
<dbReference type="GO" id="GO:0061629">
    <property type="term" value="F:RNA polymerase II-specific DNA-binding transcription factor binding"/>
    <property type="evidence" value="ECO:0007669"/>
    <property type="project" value="UniProtKB-ARBA"/>
</dbReference>
<evidence type="ECO:0000256" key="5">
    <source>
        <dbReference type="ARBA" id="ARBA00022737"/>
    </source>
</evidence>
<feature type="compositionally biased region" description="Polar residues" evidence="19">
    <location>
        <begin position="1057"/>
        <end position="1074"/>
    </location>
</feature>
<protein>
    <recommendedName>
        <fullName evidence="15">Paired amphipathic helix protein Sin3a</fullName>
    </recommendedName>
    <alternativeName>
        <fullName evidence="16">Histone deacetylase complex subunit Sin3a</fullName>
    </alternativeName>
    <alternativeName>
        <fullName evidence="17">Transcriptional corepressor Sin3a</fullName>
    </alternativeName>
</protein>
<evidence type="ECO:0000256" key="13">
    <source>
        <dbReference type="ARBA" id="ARBA00056268"/>
    </source>
</evidence>
<dbReference type="InterPro" id="IPR036600">
    <property type="entry name" value="PAH_sf"/>
</dbReference>
<evidence type="ECO:0000256" key="1">
    <source>
        <dbReference type="ARBA" id="ARBA00004604"/>
    </source>
</evidence>
<evidence type="ECO:0000256" key="12">
    <source>
        <dbReference type="ARBA" id="ARBA00023242"/>
    </source>
</evidence>
<dbReference type="GO" id="GO:0048511">
    <property type="term" value="P:rhythmic process"/>
    <property type="evidence" value="ECO:0007669"/>
    <property type="project" value="UniProtKB-KW"/>
</dbReference>
<evidence type="ECO:0000256" key="8">
    <source>
        <dbReference type="ARBA" id="ARBA00023015"/>
    </source>
</evidence>
<keyword evidence="4" id="KW-0597">Phosphoprotein</keyword>
<comment type="subunit">
    <text evidence="14">Interacts with ARID4B, BRMS1L, HCFC1, HDAC1, HDAC2, MXI1, SAP30L, SAP130, SFPQ and TOPORS. Interacts with OGT (via TPRs 1-6); the interaction mediates transcriptional repression in parallel with histone deacetylase. Interacts with BAZ2A, MXD1, MXD3, MXD4, MBD2, DACH1, NCOR1, NR4A2, REST, RLIM, SAP30, SETDB1, SMYD2, and SUDS3. Interacts with PHF12 in a complex composed of HDAC1, PHF12 and SAP30. Interacts with TET1; the interaction recruits SIN3A to gene promoters. The large PER complex involved in the histone deacetylation is composed of at least HDAC1, PER2, SFPQ and SIN3A. Interacts with KLF11. Interacts with PPHLN1. Found in a complex with YY1, GON4L and HDAC1. Interacts (via PAH2) with FOXK1. Interacts with FOXK2. Found in a complex composed of at least SINHCAF, SIN3A, HDAC1, SAP30, RBBP4, OGT and TET1. Interacts with SINHCAF. Interacts with SPHK2.</text>
</comment>
<evidence type="ECO:0000256" key="9">
    <source>
        <dbReference type="ARBA" id="ARBA00023054"/>
    </source>
</evidence>
<keyword evidence="11" id="KW-0804">Transcription</keyword>